<keyword evidence="2" id="KW-1185">Reference proteome</keyword>
<reference evidence="2" key="1">
    <citation type="submission" date="2015-01" db="EMBL/GenBank/DDBJ databases">
        <authorList>
            <person name="MANFREDI Pablo"/>
        </authorList>
    </citation>
    <scope>NUCLEOTIDE SEQUENCE [LARGE SCALE GENOMIC DNA]</scope>
    <source>
        <strain evidence="2">Ccyn2B</strain>
    </source>
</reference>
<evidence type="ECO:0000313" key="1">
    <source>
        <dbReference type="EMBL" id="CEN34893.1"/>
    </source>
</evidence>
<evidence type="ECO:0000313" key="2">
    <source>
        <dbReference type="Proteomes" id="UP000038055"/>
    </source>
</evidence>
<name>A0A0B7HB96_9FLAO</name>
<organism evidence="1 2">
    <name type="scientific">Capnocytophaga cynodegmi</name>
    <dbReference type="NCBI Taxonomy" id="28189"/>
    <lineage>
        <taxon>Bacteria</taxon>
        <taxon>Pseudomonadati</taxon>
        <taxon>Bacteroidota</taxon>
        <taxon>Flavobacteriia</taxon>
        <taxon>Flavobacteriales</taxon>
        <taxon>Flavobacteriaceae</taxon>
        <taxon>Capnocytophaga</taxon>
    </lineage>
</organism>
<proteinExistence type="predicted"/>
<accession>A0A0B7HB96</accession>
<protein>
    <submittedName>
        <fullName evidence="1">Uncharacterized protein</fullName>
    </submittedName>
</protein>
<gene>
    <name evidence="1" type="ORF">CCYN2B_240013</name>
</gene>
<dbReference type="AlphaFoldDB" id="A0A0B7HB96"/>
<sequence length="48" mass="5701">MKEQYIKELENLDEKVLEKLVALSKSKKAKDYLTNPLLWVTVKKFFSI</sequence>
<dbReference type="EMBL" id="CDOD01000017">
    <property type="protein sequence ID" value="CEN34893.1"/>
    <property type="molecule type" value="Genomic_DNA"/>
</dbReference>
<dbReference type="RefSeq" id="WP_156120739.1">
    <property type="nucleotide sequence ID" value="NZ_CDOD01000017.1"/>
</dbReference>
<dbReference type="Proteomes" id="UP000038055">
    <property type="component" value="Unassembled WGS sequence"/>
</dbReference>